<dbReference type="AlphaFoldDB" id="A0A2D1UBT1"/>
<organism evidence="1 2">
    <name type="scientific">Pedobacter ginsengisoli</name>
    <dbReference type="NCBI Taxonomy" id="363852"/>
    <lineage>
        <taxon>Bacteria</taxon>
        <taxon>Pseudomonadati</taxon>
        <taxon>Bacteroidota</taxon>
        <taxon>Sphingobacteriia</taxon>
        <taxon>Sphingobacteriales</taxon>
        <taxon>Sphingobacteriaceae</taxon>
        <taxon>Pedobacter</taxon>
    </lineage>
</organism>
<dbReference type="Proteomes" id="UP000223749">
    <property type="component" value="Chromosome"/>
</dbReference>
<keyword evidence="2" id="KW-1185">Reference proteome</keyword>
<reference evidence="1 2" key="1">
    <citation type="submission" date="2017-10" db="EMBL/GenBank/DDBJ databases">
        <title>Whole genome of Pedobacter ginsengisoli T01R-27 isolated from tomato rhizosphere.</title>
        <authorList>
            <person name="Weon H.-Y."/>
            <person name="Lee S.A."/>
            <person name="Sang M.K."/>
            <person name="Song J."/>
        </authorList>
    </citation>
    <scope>NUCLEOTIDE SEQUENCE [LARGE SCALE GENOMIC DNA]</scope>
    <source>
        <strain evidence="1 2">T01R-27</strain>
    </source>
</reference>
<accession>A0A2D1UBT1</accession>
<dbReference type="RefSeq" id="WP_099440937.1">
    <property type="nucleotide sequence ID" value="NZ_CP024091.1"/>
</dbReference>
<dbReference type="KEGG" id="pgs:CPT03_22665"/>
<evidence type="ECO:0000313" key="1">
    <source>
        <dbReference type="EMBL" id="ATP59065.1"/>
    </source>
</evidence>
<proteinExistence type="predicted"/>
<dbReference type="OrthoDB" id="711499at2"/>
<dbReference type="EMBL" id="CP024091">
    <property type="protein sequence ID" value="ATP59065.1"/>
    <property type="molecule type" value="Genomic_DNA"/>
</dbReference>
<evidence type="ECO:0000313" key="2">
    <source>
        <dbReference type="Proteomes" id="UP000223749"/>
    </source>
</evidence>
<sequence length="62" mass="7053">MSRLFIYTKDVQVLMGKGKTAAHRLIMAIKKSLNKQKFVPLTVQEFCEYTGLSLAVVVEHLK</sequence>
<protein>
    <submittedName>
        <fullName evidence="1">Uncharacterized protein</fullName>
    </submittedName>
</protein>
<name>A0A2D1UBT1_9SPHI</name>
<gene>
    <name evidence="1" type="ORF">CPT03_22665</name>
</gene>